<evidence type="ECO:0000256" key="5">
    <source>
        <dbReference type="ARBA" id="ARBA00022621"/>
    </source>
</evidence>
<evidence type="ECO:0000313" key="12">
    <source>
        <dbReference type="EMBL" id="QAX32713.1"/>
    </source>
</evidence>
<dbReference type="Gene3D" id="1.10.490.10">
    <property type="entry name" value="Globins"/>
    <property type="match status" value="1"/>
</dbReference>
<keyword evidence="3" id="KW-0597">Phosphoprotein</keyword>
<keyword evidence="8" id="KW-0944">Nitration</keyword>
<evidence type="ECO:0000256" key="6">
    <source>
        <dbReference type="ARBA" id="ARBA00022723"/>
    </source>
</evidence>
<keyword evidence="4" id="KW-0349">Heme</keyword>
<dbReference type="GO" id="GO:0019825">
    <property type="term" value="F:oxygen binding"/>
    <property type="evidence" value="ECO:0007669"/>
    <property type="project" value="InterPro"/>
</dbReference>
<proteinExistence type="evidence at transcript level"/>
<evidence type="ECO:0000256" key="10">
    <source>
        <dbReference type="ARBA" id="ARBA00045825"/>
    </source>
</evidence>
<reference evidence="12" key="1">
    <citation type="submission" date="2018-04" db="EMBL/GenBank/DDBJ databases">
        <title>The nodule transcriptome of six IRLC legumes reveals different diversification patterns of leghemoglobin and glycine-rich-protein (GRP) families.</title>
        <authorList>
            <person name="Montiel J."/>
            <person name="Fonseca-Garcia C."/>
            <person name="Kereszt A."/>
            <person name="Kondorosi E."/>
        </authorList>
    </citation>
    <scope>NUCLEOTIDE SEQUENCE</scope>
</reference>
<comment type="function">
    <text evidence="10">Leghemoglobin that reversibly binds oxygen O(2) through a pentacoordinated heme iron. In root nodules, facilitates the diffusion of oxygen to the bacteroids while preventing the bacterial nitrogenase from being inactivated by buffering dioxygen, nitric oxide and carbon monoxide, and promoting the formation of reactive oxygen species (ROS, e.g. H(2)O(2)). This role is essential for symbiotic nitrogen fixation (SNF).</text>
</comment>
<dbReference type="Pfam" id="PF00042">
    <property type="entry name" value="Globin"/>
    <property type="match status" value="1"/>
</dbReference>
<dbReference type="PANTHER" id="PTHR22924">
    <property type="entry name" value="LEGHEMOGLOBIN-RELATED"/>
    <property type="match status" value="1"/>
</dbReference>
<dbReference type="PROSITE" id="PS01033">
    <property type="entry name" value="GLOBIN"/>
    <property type="match status" value="1"/>
</dbReference>
<dbReference type="GO" id="GO:0046872">
    <property type="term" value="F:metal ion binding"/>
    <property type="evidence" value="ECO:0007669"/>
    <property type="project" value="UniProtKB-KW"/>
</dbReference>
<dbReference type="CDD" id="cd08923">
    <property type="entry name" value="class1-2_nsHbs_Lbs"/>
    <property type="match status" value="1"/>
</dbReference>
<dbReference type="InterPro" id="IPR012292">
    <property type="entry name" value="Globin/Proto"/>
</dbReference>
<keyword evidence="7" id="KW-0408">Iron</keyword>
<evidence type="ECO:0000256" key="9">
    <source>
        <dbReference type="ARBA" id="ARBA00023231"/>
    </source>
</evidence>
<dbReference type="InterPro" id="IPR001032">
    <property type="entry name" value="Leghaemoglobin-like"/>
</dbReference>
<dbReference type="InterPro" id="IPR009050">
    <property type="entry name" value="Globin-like_sf"/>
</dbReference>
<evidence type="ECO:0000256" key="8">
    <source>
        <dbReference type="ARBA" id="ARBA00023074"/>
    </source>
</evidence>
<dbReference type="InterPro" id="IPR000971">
    <property type="entry name" value="Globin"/>
</dbReference>
<dbReference type="AlphaFoldDB" id="A0A411AFC7"/>
<name>A0A411AFC7_GLYUR</name>
<keyword evidence="6" id="KW-0479">Metal-binding</keyword>
<dbReference type="GO" id="GO:0020037">
    <property type="term" value="F:heme binding"/>
    <property type="evidence" value="ECO:0007669"/>
    <property type="project" value="InterPro"/>
</dbReference>
<evidence type="ECO:0000256" key="3">
    <source>
        <dbReference type="ARBA" id="ARBA00022553"/>
    </source>
</evidence>
<evidence type="ECO:0000256" key="4">
    <source>
        <dbReference type="ARBA" id="ARBA00022617"/>
    </source>
</evidence>
<keyword evidence="5" id="KW-0561">Oxygen transport</keyword>
<protein>
    <submittedName>
        <fullName evidence="12">Leghemoglobin</fullName>
    </submittedName>
</protein>
<sequence length="157" mass="18004">MGTFTEKQEALVRNSWEELKQNFAHHSLHFFTLILEIAPATKNMFSFLRDYDEIPRNNTMLQIHALKVFELTCESAIQLREKRIVIADTTLNYLGSIHIHKGVTDLHFEVVKEALLKTIKEAVGDKWSEELSNAWEVAYDELAAAIKKAMRESPSSA</sequence>
<dbReference type="EMBL" id="MH204564">
    <property type="protein sequence ID" value="QAX32713.1"/>
    <property type="molecule type" value="mRNA"/>
</dbReference>
<keyword evidence="2" id="KW-0813">Transport</keyword>
<dbReference type="SUPFAM" id="SSF46458">
    <property type="entry name" value="Globin-like"/>
    <property type="match status" value="1"/>
</dbReference>
<evidence type="ECO:0000256" key="2">
    <source>
        <dbReference type="ARBA" id="ARBA00022448"/>
    </source>
</evidence>
<organism evidence="12">
    <name type="scientific">Glycyrrhiza uralensis</name>
    <name type="common">Chinese licorice</name>
    <name type="synonym">Glycyrrhiza shiheziensis</name>
    <dbReference type="NCBI Taxonomy" id="74613"/>
    <lineage>
        <taxon>Eukaryota</taxon>
        <taxon>Viridiplantae</taxon>
        <taxon>Streptophyta</taxon>
        <taxon>Embryophyta</taxon>
        <taxon>Tracheophyta</taxon>
        <taxon>Spermatophyta</taxon>
        <taxon>Magnoliopsida</taxon>
        <taxon>eudicotyledons</taxon>
        <taxon>Gunneridae</taxon>
        <taxon>Pentapetalae</taxon>
        <taxon>rosids</taxon>
        <taxon>fabids</taxon>
        <taxon>Fabales</taxon>
        <taxon>Fabaceae</taxon>
        <taxon>Papilionoideae</taxon>
        <taxon>50 kb inversion clade</taxon>
        <taxon>NPAAA clade</taxon>
        <taxon>Hologalegina</taxon>
        <taxon>IRL clade</taxon>
        <taxon>Galegeae</taxon>
        <taxon>Glycyrrhiza</taxon>
    </lineage>
</organism>
<evidence type="ECO:0000259" key="11">
    <source>
        <dbReference type="PROSITE" id="PS01033"/>
    </source>
</evidence>
<comment type="similarity">
    <text evidence="1">Belongs to the plant globin family.</text>
</comment>
<evidence type="ECO:0000256" key="1">
    <source>
        <dbReference type="ARBA" id="ARBA00007609"/>
    </source>
</evidence>
<keyword evidence="9" id="KW-0535">Nitrogen fixation</keyword>
<accession>A0A411AFC7</accession>
<dbReference type="PANTHER" id="PTHR22924:SF92">
    <property type="entry name" value="NON-SYMBIOTIC HEMOGLOBIN 2"/>
    <property type="match status" value="1"/>
</dbReference>
<dbReference type="GO" id="GO:0005344">
    <property type="term" value="F:oxygen carrier activity"/>
    <property type="evidence" value="ECO:0007669"/>
    <property type="project" value="UniProtKB-KW"/>
</dbReference>
<gene>
    <name evidence="12" type="primary">Lb6</name>
</gene>
<evidence type="ECO:0000256" key="7">
    <source>
        <dbReference type="ARBA" id="ARBA00023004"/>
    </source>
</evidence>
<dbReference type="PRINTS" id="PR00188">
    <property type="entry name" value="PLANTGLOBIN"/>
</dbReference>
<feature type="domain" description="Globin" evidence="11">
    <location>
        <begin position="3"/>
        <end position="151"/>
    </location>
</feature>